<evidence type="ECO:0000313" key="1">
    <source>
        <dbReference type="EMBL" id="BAT31521.1"/>
    </source>
</evidence>
<name>A0A0N7KZ48_9HYPH</name>
<protein>
    <submittedName>
        <fullName evidence="1">Uncharacterized protein</fullName>
    </submittedName>
</protein>
<proteinExistence type="predicted"/>
<organism evidence="1">
    <name type="scientific">Fulvimarina pelagi</name>
    <dbReference type="NCBI Taxonomy" id="217511"/>
    <lineage>
        <taxon>Bacteria</taxon>
        <taxon>Pseudomonadati</taxon>
        <taxon>Pseudomonadota</taxon>
        <taxon>Alphaproteobacteria</taxon>
        <taxon>Hyphomicrobiales</taxon>
        <taxon>Aurantimonadaceae</taxon>
        <taxon>Fulvimarina</taxon>
    </lineage>
</organism>
<dbReference type="RefSeq" id="WP_007066081.1">
    <property type="nucleotide sequence ID" value="NZ_BBWO01000005.1"/>
</dbReference>
<sequence>MTESETDGWTGILSMGTNVNLLKPVGVGKTMTRIEFGDLRADKAVCEIVVSVVNGEGETCLDGSSPTYPIPVEA</sequence>
<dbReference type="AlphaFoldDB" id="A0A0N7KZ48"/>
<reference evidence="1" key="1">
    <citation type="journal article" date="2015" name="Proc. Natl. Acad. Sci. U.S.A.">
        <title>Bacterial clade with the ribosomal RNA operon on a small plasmid rather than the chromosome.</title>
        <authorList>
            <person name="Anda M."/>
            <person name="Ohtsubo Y."/>
            <person name="Okubo T."/>
            <person name="Sugawara M."/>
            <person name="Nagata Y."/>
            <person name="Tsuda M."/>
            <person name="Minamisawa K."/>
            <person name="Mitsui H."/>
        </authorList>
    </citation>
    <scope>NUCLEOTIDE SEQUENCE</scope>
    <source>
        <strain evidence="1">DSM 15513</strain>
    </source>
</reference>
<dbReference type="EMBL" id="LC066397">
    <property type="protein sequence ID" value="BAT31521.1"/>
    <property type="molecule type" value="Genomic_DNA"/>
</dbReference>
<accession>A0A0N7KZ48</accession>